<protein>
    <submittedName>
        <fullName evidence="1">Putative Sulfotransferase family</fullName>
    </submittedName>
</protein>
<organism evidence="1 2">
    <name type="scientific">Alteromonas macleodii</name>
    <name type="common">Pseudoalteromonas macleodii</name>
    <dbReference type="NCBI Taxonomy" id="28108"/>
    <lineage>
        <taxon>Bacteria</taxon>
        <taxon>Pseudomonadati</taxon>
        <taxon>Pseudomonadota</taxon>
        <taxon>Gammaproteobacteria</taxon>
        <taxon>Alteromonadales</taxon>
        <taxon>Alteromonadaceae</taxon>
        <taxon>Alteromonas/Salinimonas group</taxon>
        <taxon>Alteromonas</taxon>
    </lineage>
</organism>
<dbReference type="Gene3D" id="3.40.50.300">
    <property type="entry name" value="P-loop containing nucleotide triphosphate hydrolases"/>
    <property type="match status" value="1"/>
</dbReference>
<name>A0A6T9Y3Y2_ALTMA</name>
<dbReference type="InterPro" id="IPR005331">
    <property type="entry name" value="Sulfotransferase"/>
</dbReference>
<dbReference type="GO" id="GO:0016020">
    <property type="term" value="C:membrane"/>
    <property type="evidence" value="ECO:0007669"/>
    <property type="project" value="InterPro"/>
</dbReference>
<dbReference type="GO" id="GO:0008146">
    <property type="term" value="F:sulfotransferase activity"/>
    <property type="evidence" value="ECO:0007669"/>
    <property type="project" value="InterPro"/>
</dbReference>
<proteinExistence type="predicted"/>
<accession>A0A6T9Y3Y2</accession>
<evidence type="ECO:0000313" key="1">
    <source>
        <dbReference type="EMBL" id="CAB9495509.1"/>
    </source>
</evidence>
<gene>
    <name evidence="1" type="ORF">ALFOR1_60037</name>
</gene>
<evidence type="ECO:0000313" key="2">
    <source>
        <dbReference type="Proteomes" id="UP000509458"/>
    </source>
</evidence>
<sequence length="197" mass="23600">MTDKLLFIHIPKTAGSSLNRTPIVQAASKKIHPFNGLIEDKITEIGAVEYFKFGFVRNPWARFFSLYNYFYKMDENHIHYKYNAHIVKVVKKFDCFSDFCRDFPSLRLRNNFHFYPQSRYVFDRKGKQILDYLGHVENLAYCVQELCETLGLKSDFQIPHVNKSTSDDYRLFYTAEDIKLIEEYFSEDVLRFNYRFE</sequence>
<dbReference type="SUPFAM" id="SSF52540">
    <property type="entry name" value="P-loop containing nucleoside triphosphate hydrolases"/>
    <property type="match status" value="1"/>
</dbReference>
<dbReference type="InterPro" id="IPR027417">
    <property type="entry name" value="P-loop_NTPase"/>
</dbReference>
<reference evidence="1 2" key="1">
    <citation type="submission" date="2020-06" db="EMBL/GenBank/DDBJ databases">
        <authorList>
            <person name="Duchaud E."/>
        </authorList>
    </citation>
    <scope>NUCLEOTIDE SEQUENCE [LARGE SCALE GENOMIC DNA]</scope>
    <source>
        <strain evidence="1">Alteromonas fortis</strain>
    </source>
</reference>
<dbReference type="Pfam" id="PF03567">
    <property type="entry name" value="Sulfotransfer_2"/>
    <property type="match status" value="1"/>
</dbReference>
<dbReference type="EMBL" id="LR812090">
    <property type="protein sequence ID" value="CAB9495509.1"/>
    <property type="molecule type" value="Genomic_DNA"/>
</dbReference>
<dbReference type="AlphaFoldDB" id="A0A6T9Y3Y2"/>
<dbReference type="Proteomes" id="UP000509458">
    <property type="component" value="Chromosome"/>
</dbReference>
<keyword evidence="1" id="KW-0808">Transferase</keyword>
<dbReference type="RefSeq" id="WP_179984706.1">
    <property type="nucleotide sequence ID" value="NZ_LR812090.1"/>
</dbReference>